<protein>
    <submittedName>
        <fullName evidence="1">Uncharacterized protein</fullName>
    </submittedName>
</protein>
<proteinExistence type="predicted"/>
<dbReference type="EMBL" id="JAHYCA010000002">
    <property type="protein sequence ID" value="MBW6390797.1"/>
    <property type="molecule type" value="Genomic_DNA"/>
</dbReference>
<evidence type="ECO:0000313" key="2">
    <source>
        <dbReference type="Proteomes" id="UP000769617"/>
    </source>
</evidence>
<dbReference type="Proteomes" id="UP000769617">
    <property type="component" value="Unassembled WGS sequence"/>
</dbReference>
<dbReference type="RefSeq" id="WP_219791144.1">
    <property type="nucleotide sequence ID" value="NZ_JAHYCA010000002.1"/>
</dbReference>
<gene>
    <name evidence="1" type="ORF">KPL81_06425</name>
</gene>
<comment type="caution">
    <text evidence="1">The sequence shown here is derived from an EMBL/GenBank/DDBJ whole genome shotgun (WGS) entry which is preliminary data.</text>
</comment>
<keyword evidence="2" id="KW-1185">Reference proteome</keyword>
<name>A0ABS6ZMY2_9GAMM</name>
<sequence length="231" mass="24783">MSAADTISERGPSAPWRSFVEAPARGVAFSWLQDCLGEIADDATLEALAHHPRFQRRLAQRLVDRHGLTPPEALPVPTEQDARLLALPAWAGTTLNLYCGVICHATAFVREIRAPRVVALKQRFGDAAFATALANRELAVAAASGDDIEALARVVERDGEACVLAWLSQQPPELAAWLRLGVASGLPREEALDDASPEVCRQGPRIVRCAAAIVDAEIRESEHASTADTPG</sequence>
<accession>A0ABS6ZMY2</accession>
<organism evidence="1 2">
    <name type="scientific">Billgrantia antri</name>
    <dbReference type="NCBI Taxonomy" id="2846777"/>
    <lineage>
        <taxon>Bacteria</taxon>
        <taxon>Pseudomonadati</taxon>
        <taxon>Pseudomonadota</taxon>
        <taxon>Gammaproteobacteria</taxon>
        <taxon>Oceanospirillales</taxon>
        <taxon>Halomonadaceae</taxon>
        <taxon>Billgrantia</taxon>
    </lineage>
</organism>
<evidence type="ECO:0000313" key="1">
    <source>
        <dbReference type="EMBL" id="MBW6390797.1"/>
    </source>
</evidence>
<reference evidence="1 2" key="1">
    <citation type="submission" date="2021-07" db="EMBL/GenBank/DDBJ databases">
        <authorList>
            <person name="So Y."/>
        </authorList>
    </citation>
    <scope>NUCLEOTIDE SEQUENCE [LARGE SCALE GENOMIC DNA]</scope>
    <source>
        <strain evidence="1 2">Y3S6</strain>
    </source>
</reference>